<organism evidence="2 3">
    <name type="scientific">Paenibacillus yanchengensis</name>
    <dbReference type="NCBI Taxonomy" id="2035833"/>
    <lineage>
        <taxon>Bacteria</taxon>
        <taxon>Bacillati</taxon>
        <taxon>Bacillota</taxon>
        <taxon>Bacilli</taxon>
        <taxon>Bacillales</taxon>
        <taxon>Paenibacillaceae</taxon>
        <taxon>Paenibacillus</taxon>
    </lineage>
</organism>
<sequence length="271" mass="30891">MKVLTNFWNLLKNENMKIYRRPRTYIMLAIIAGLVLLISLLWFSFDKQSTSMWEVAQLEMTIVNVLVAIFAVVIAASIVSEEFSTGTIKLLLIRPWSRSKILLSKYIAAILFLILATAVLITSSLLINWLLFSVFSPNTVPLIDPEFSAIINDGSSSAYLFKSYGLNLITTIVTVTMSFMISTIFRSNILAISISLFMLLIVNNMMMLLTLINKPWVDYLLFIHLDLVSYLHNSPIREGLTLSFSLTVLACYWLLFMILTWVFFKKRDVAS</sequence>
<feature type="transmembrane region" description="Helical" evidence="1">
    <location>
        <begin position="164"/>
        <end position="182"/>
    </location>
</feature>
<keyword evidence="1" id="KW-1133">Transmembrane helix</keyword>
<gene>
    <name evidence="2" type="ORF">ACFSJH_06680</name>
</gene>
<evidence type="ECO:0000256" key="1">
    <source>
        <dbReference type="SAM" id="Phobius"/>
    </source>
</evidence>
<feature type="transmembrane region" description="Helical" evidence="1">
    <location>
        <begin position="106"/>
        <end position="132"/>
    </location>
</feature>
<keyword evidence="1" id="KW-0472">Membrane</keyword>
<comment type="caution">
    <text evidence="2">The sequence shown here is derived from an EMBL/GenBank/DDBJ whole genome shotgun (WGS) entry which is preliminary data.</text>
</comment>
<name>A0ABW4YIB1_9BACL</name>
<keyword evidence="3" id="KW-1185">Reference proteome</keyword>
<protein>
    <submittedName>
        <fullName evidence="2">ABC transporter permease</fullName>
    </submittedName>
</protein>
<dbReference type="Proteomes" id="UP001597362">
    <property type="component" value="Unassembled WGS sequence"/>
</dbReference>
<dbReference type="PANTHER" id="PTHR37305:SF1">
    <property type="entry name" value="MEMBRANE PROTEIN"/>
    <property type="match status" value="1"/>
</dbReference>
<dbReference type="PANTHER" id="PTHR37305">
    <property type="entry name" value="INTEGRAL MEMBRANE PROTEIN-RELATED"/>
    <property type="match status" value="1"/>
</dbReference>
<dbReference type="Pfam" id="PF12730">
    <property type="entry name" value="ABC2_membrane_4"/>
    <property type="match status" value="1"/>
</dbReference>
<evidence type="ECO:0000313" key="3">
    <source>
        <dbReference type="Proteomes" id="UP001597362"/>
    </source>
</evidence>
<proteinExistence type="predicted"/>
<feature type="transmembrane region" description="Helical" evidence="1">
    <location>
        <begin position="25"/>
        <end position="45"/>
    </location>
</feature>
<accession>A0ABW4YIB1</accession>
<feature type="transmembrane region" description="Helical" evidence="1">
    <location>
        <begin position="189"/>
        <end position="212"/>
    </location>
</feature>
<dbReference type="RefSeq" id="WP_377770560.1">
    <property type="nucleotide sequence ID" value="NZ_JBHUHO010000017.1"/>
</dbReference>
<dbReference type="EMBL" id="JBHUHO010000017">
    <property type="protein sequence ID" value="MFD2115419.1"/>
    <property type="molecule type" value="Genomic_DNA"/>
</dbReference>
<reference evidence="3" key="1">
    <citation type="journal article" date="2019" name="Int. J. Syst. Evol. Microbiol.">
        <title>The Global Catalogue of Microorganisms (GCM) 10K type strain sequencing project: providing services to taxonomists for standard genome sequencing and annotation.</title>
        <authorList>
            <consortium name="The Broad Institute Genomics Platform"/>
            <consortium name="The Broad Institute Genome Sequencing Center for Infectious Disease"/>
            <person name="Wu L."/>
            <person name="Ma J."/>
        </authorList>
    </citation>
    <scope>NUCLEOTIDE SEQUENCE [LARGE SCALE GENOMIC DNA]</scope>
    <source>
        <strain evidence="3">GH52</strain>
    </source>
</reference>
<feature type="transmembrane region" description="Helical" evidence="1">
    <location>
        <begin position="240"/>
        <end position="264"/>
    </location>
</feature>
<feature type="transmembrane region" description="Helical" evidence="1">
    <location>
        <begin position="65"/>
        <end position="85"/>
    </location>
</feature>
<evidence type="ECO:0000313" key="2">
    <source>
        <dbReference type="EMBL" id="MFD2115419.1"/>
    </source>
</evidence>
<keyword evidence="1" id="KW-0812">Transmembrane</keyword>